<accession>A0A0K2V996</accession>
<dbReference type="EMBL" id="HACA01029762">
    <property type="protein sequence ID" value="CDW47123.1"/>
    <property type="molecule type" value="Transcribed_RNA"/>
</dbReference>
<evidence type="ECO:0000313" key="1">
    <source>
        <dbReference type="EMBL" id="CDW47123.1"/>
    </source>
</evidence>
<organism evidence="1">
    <name type="scientific">Lepeophtheirus salmonis</name>
    <name type="common">Salmon louse</name>
    <name type="synonym">Caligus salmonis</name>
    <dbReference type="NCBI Taxonomy" id="72036"/>
    <lineage>
        <taxon>Eukaryota</taxon>
        <taxon>Metazoa</taxon>
        <taxon>Ecdysozoa</taxon>
        <taxon>Arthropoda</taxon>
        <taxon>Crustacea</taxon>
        <taxon>Multicrustacea</taxon>
        <taxon>Hexanauplia</taxon>
        <taxon>Copepoda</taxon>
        <taxon>Siphonostomatoida</taxon>
        <taxon>Caligidae</taxon>
        <taxon>Lepeophtheirus</taxon>
    </lineage>
</organism>
<name>A0A0K2V996_LEPSM</name>
<protein>
    <submittedName>
        <fullName evidence="1">Uncharacterized protein</fullName>
    </submittedName>
</protein>
<proteinExistence type="predicted"/>
<reference evidence="1" key="1">
    <citation type="submission" date="2014-05" db="EMBL/GenBank/DDBJ databases">
        <authorList>
            <person name="Chronopoulou M."/>
        </authorList>
    </citation>
    <scope>NUCLEOTIDE SEQUENCE</scope>
    <source>
        <tissue evidence="1">Whole organism</tissue>
    </source>
</reference>
<dbReference type="AlphaFoldDB" id="A0A0K2V996"/>
<sequence length="51" mass="5751">MKLNIFVIQLLLVNESVILSSGVLPIWGYSGGISKYNYIICILLLRILNQN</sequence>